<keyword evidence="1" id="KW-0472">Membrane</keyword>
<name>A0A1J6ITQ2_NICAT</name>
<dbReference type="SMR" id="A0A1J6ITQ2"/>
<keyword evidence="1" id="KW-0812">Transmembrane</keyword>
<sequence>MSHILLYCGECLVQVSGTFVCCYLAFRKIKFVKEVEVKDLAEKLSAFGDEINAEILKLSGLEQEINADTRKKVEKVRENLDMMEKRVAQMPISASVPIYYQFFIVLFAFKSLVVAAFLSGVSHAVFCSK</sequence>
<protein>
    <submittedName>
        <fullName evidence="2">Uncharacterized protein</fullName>
    </submittedName>
</protein>
<dbReference type="Gramene" id="OIT07628">
    <property type="protein sequence ID" value="OIT07628"/>
    <property type="gene ID" value="A4A49_31162"/>
</dbReference>
<keyword evidence="1" id="KW-1133">Transmembrane helix</keyword>
<dbReference type="AlphaFoldDB" id="A0A1J6ITQ2"/>
<evidence type="ECO:0000313" key="2">
    <source>
        <dbReference type="EMBL" id="OIT07628.1"/>
    </source>
</evidence>
<evidence type="ECO:0000256" key="1">
    <source>
        <dbReference type="SAM" id="Phobius"/>
    </source>
</evidence>
<dbReference type="EMBL" id="MJEQ01037183">
    <property type="protein sequence ID" value="OIT07628.1"/>
    <property type="molecule type" value="Genomic_DNA"/>
</dbReference>
<proteinExistence type="predicted"/>
<evidence type="ECO:0000313" key="3">
    <source>
        <dbReference type="Proteomes" id="UP000187609"/>
    </source>
</evidence>
<reference evidence="2" key="1">
    <citation type="submission" date="2016-11" db="EMBL/GenBank/DDBJ databases">
        <title>The genome of Nicotiana attenuata.</title>
        <authorList>
            <person name="Xu S."/>
            <person name="Brockmoeller T."/>
            <person name="Gaquerel E."/>
            <person name="Navarro A."/>
            <person name="Kuhl H."/>
            <person name="Gase K."/>
            <person name="Ling Z."/>
            <person name="Zhou W."/>
            <person name="Kreitzer C."/>
            <person name="Stanke M."/>
            <person name="Tang H."/>
            <person name="Lyons E."/>
            <person name="Pandey P."/>
            <person name="Pandey S.P."/>
            <person name="Timmermann B."/>
            <person name="Baldwin I.T."/>
        </authorList>
    </citation>
    <scope>NUCLEOTIDE SEQUENCE [LARGE SCALE GENOMIC DNA]</scope>
    <source>
        <strain evidence="2">UT</strain>
    </source>
</reference>
<comment type="caution">
    <text evidence="2">The sequence shown here is derived from an EMBL/GenBank/DDBJ whole genome shotgun (WGS) entry which is preliminary data.</text>
</comment>
<feature type="transmembrane region" description="Helical" evidence="1">
    <location>
        <begin position="98"/>
        <end position="126"/>
    </location>
</feature>
<dbReference type="Proteomes" id="UP000187609">
    <property type="component" value="Unassembled WGS sequence"/>
</dbReference>
<gene>
    <name evidence="2" type="ORF">A4A49_31162</name>
</gene>
<organism evidence="2 3">
    <name type="scientific">Nicotiana attenuata</name>
    <name type="common">Coyote tobacco</name>
    <dbReference type="NCBI Taxonomy" id="49451"/>
    <lineage>
        <taxon>Eukaryota</taxon>
        <taxon>Viridiplantae</taxon>
        <taxon>Streptophyta</taxon>
        <taxon>Embryophyta</taxon>
        <taxon>Tracheophyta</taxon>
        <taxon>Spermatophyta</taxon>
        <taxon>Magnoliopsida</taxon>
        <taxon>eudicotyledons</taxon>
        <taxon>Gunneridae</taxon>
        <taxon>Pentapetalae</taxon>
        <taxon>asterids</taxon>
        <taxon>lamiids</taxon>
        <taxon>Solanales</taxon>
        <taxon>Solanaceae</taxon>
        <taxon>Nicotianoideae</taxon>
        <taxon>Nicotianeae</taxon>
        <taxon>Nicotiana</taxon>
    </lineage>
</organism>
<keyword evidence="3" id="KW-1185">Reference proteome</keyword>
<accession>A0A1J6ITQ2</accession>